<accession>A0A1I0B5G1</accession>
<dbReference type="PANTHER" id="PTHR38435">
    <property type="match status" value="1"/>
</dbReference>
<evidence type="ECO:0000313" key="4">
    <source>
        <dbReference type="Proteomes" id="UP000198508"/>
    </source>
</evidence>
<keyword evidence="4" id="KW-1185">Reference proteome</keyword>
<dbReference type="EMBL" id="FOIM01000001">
    <property type="protein sequence ID" value="SET01222.1"/>
    <property type="molecule type" value="Genomic_DNA"/>
</dbReference>
<dbReference type="Proteomes" id="UP000198508">
    <property type="component" value="Unassembled WGS sequence"/>
</dbReference>
<evidence type="ECO:0000259" key="2">
    <source>
        <dbReference type="Pfam" id="PF19200"/>
    </source>
</evidence>
<reference evidence="4" key="1">
    <citation type="submission" date="2016-10" db="EMBL/GenBank/DDBJ databases">
        <authorList>
            <person name="Varghese N."/>
            <person name="Submissions S."/>
        </authorList>
    </citation>
    <scope>NUCLEOTIDE SEQUENCE [LARGE SCALE GENOMIC DNA]</scope>
    <source>
        <strain evidence="4">NLAE-zl-G277</strain>
    </source>
</reference>
<dbReference type="InterPro" id="IPR017853">
    <property type="entry name" value="GH"/>
</dbReference>
<dbReference type="Gene3D" id="2.40.100.10">
    <property type="entry name" value="Cyclophilin-like"/>
    <property type="match status" value="1"/>
</dbReference>
<dbReference type="InterPro" id="IPR043797">
    <property type="entry name" value="MupG_N"/>
</dbReference>
<dbReference type="Pfam" id="PF19200">
    <property type="entry name" value="MupG_N"/>
    <property type="match status" value="1"/>
</dbReference>
<dbReference type="RefSeq" id="WP_092360575.1">
    <property type="nucleotide sequence ID" value="NZ_CATZMQ010000010.1"/>
</dbReference>
<protein>
    <submittedName>
        <fullName evidence="3">Uncharacterized protein</fullName>
    </submittedName>
</protein>
<evidence type="ECO:0000313" key="3">
    <source>
        <dbReference type="EMBL" id="SET01222.1"/>
    </source>
</evidence>
<dbReference type="SUPFAM" id="SSF50891">
    <property type="entry name" value="Cyclophilin-like"/>
    <property type="match status" value="1"/>
</dbReference>
<gene>
    <name evidence="3" type="ORF">SAMN05216313_101331</name>
</gene>
<organism evidence="3 4">
    <name type="scientific">Enterocloster lavalensis</name>
    <dbReference type="NCBI Taxonomy" id="460384"/>
    <lineage>
        <taxon>Bacteria</taxon>
        <taxon>Bacillati</taxon>
        <taxon>Bacillota</taxon>
        <taxon>Clostridia</taxon>
        <taxon>Lachnospirales</taxon>
        <taxon>Lachnospiraceae</taxon>
        <taxon>Enterocloster</taxon>
    </lineage>
</organism>
<dbReference type="PANTHER" id="PTHR38435:SF1">
    <property type="entry name" value="DUF871 DOMAIN-CONTAINING PROTEIN"/>
    <property type="match status" value="1"/>
</dbReference>
<dbReference type="InterPro" id="IPR043894">
    <property type="entry name" value="MupG_C"/>
</dbReference>
<dbReference type="InterPro" id="IPR008589">
    <property type="entry name" value="MupG"/>
</dbReference>
<proteinExistence type="predicted"/>
<dbReference type="Pfam" id="PF05913">
    <property type="entry name" value="MupG_C"/>
    <property type="match status" value="1"/>
</dbReference>
<dbReference type="Gene3D" id="3.20.20.70">
    <property type="entry name" value="Aldolase class I"/>
    <property type="match status" value="1"/>
</dbReference>
<dbReference type="STRING" id="460384.SAMN05216313_101331"/>
<dbReference type="SUPFAM" id="SSF51445">
    <property type="entry name" value="(Trans)glycosidases"/>
    <property type="match status" value="1"/>
</dbReference>
<evidence type="ECO:0000259" key="1">
    <source>
        <dbReference type="Pfam" id="PF05913"/>
    </source>
</evidence>
<feature type="domain" description="6-phospho-N-acetylmuramidase C-terminal" evidence="1">
    <location>
        <begin position="248"/>
        <end position="362"/>
    </location>
</feature>
<dbReference type="InterPro" id="IPR013785">
    <property type="entry name" value="Aldolase_TIM"/>
</dbReference>
<sequence length="365" mass="41295">MARLGISIYPEHSDLQEDIAYIKKAGTYGFKRIFTCLLSMEGKSRETVIEEFKARADAAHQAGLEIITDVSPAVFSRMGITYEDLSVFGEMHVDGIRLDEGFDGMKESLMTYNPQGLKIELNASTQLVYVANVMDHHPDKSKLITCHNFYPQQYTGLSLDHFNRCNSVMKGMGLQVAAFVSSNAPGTYGPWPVNEGLCTLEMHRFTPMDFQVRHLFATGMVDDVIIANAYASDEEMAACAAVNPSILTFGLELEKELTPLEQKILYYEPKHVVRGDLSEYMIRSTWPRVTYADEPLPAANTRDLKRGDVVILNEGYSKYKGELHIVLKDMPNDGRKNVIGRLPDYEHVLLDYIEPWKVFAFREVR</sequence>
<dbReference type="GeneID" id="93280027"/>
<dbReference type="AlphaFoldDB" id="A0A1I0B5G1"/>
<name>A0A1I0B5G1_9FIRM</name>
<feature type="domain" description="6-phospho-N-acetylmuramidase N-terminal" evidence="2">
    <location>
        <begin position="4"/>
        <end position="239"/>
    </location>
</feature>
<dbReference type="InterPro" id="IPR029000">
    <property type="entry name" value="Cyclophilin-like_dom_sf"/>
</dbReference>